<accession>A0ABT5TUZ6</accession>
<comment type="caution">
    <text evidence="1">The sequence shown here is derived from an EMBL/GenBank/DDBJ whole genome shotgun (WGS) entry which is preliminary data.</text>
</comment>
<keyword evidence="2" id="KW-1185">Reference proteome</keyword>
<feature type="non-terminal residue" evidence="1">
    <location>
        <position position="1"/>
    </location>
</feature>
<dbReference type="SUPFAM" id="SSF53850">
    <property type="entry name" value="Periplasmic binding protein-like II"/>
    <property type="match status" value="1"/>
</dbReference>
<sequence length="99" mass="10272">LRWLGSARGQQALASQGVAFPAAVAAQETFVDYWAERGVDVTVFIEAAQEPTIAAPLGPNANAGANAIVPILQEMFLGRIPVPEALEEAQAAGNEAIAD</sequence>
<name>A0ABT5TUZ6_9MICO</name>
<evidence type="ECO:0000313" key="2">
    <source>
        <dbReference type="Proteomes" id="UP001165561"/>
    </source>
</evidence>
<dbReference type="Gene3D" id="3.40.190.10">
    <property type="entry name" value="Periplasmic binding protein-like II"/>
    <property type="match status" value="1"/>
</dbReference>
<proteinExistence type="predicted"/>
<dbReference type="EMBL" id="JARACI010000695">
    <property type="protein sequence ID" value="MDD9205875.1"/>
    <property type="molecule type" value="Genomic_DNA"/>
</dbReference>
<dbReference type="Proteomes" id="UP001165561">
    <property type="component" value="Unassembled WGS sequence"/>
</dbReference>
<organism evidence="1 2">
    <name type="scientific">Georgenia halotolerans</name>
    <dbReference type="NCBI Taxonomy" id="3028317"/>
    <lineage>
        <taxon>Bacteria</taxon>
        <taxon>Bacillati</taxon>
        <taxon>Actinomycetota</taxon>
        <taxon>Actinomycetes</taxon>
        <taxon>Micrococcales</taxon>
        <taxon>Bogoriellaceae</taxon>
        <taxon>Georgenia</taxon>
    </lineage>
</organism>
<protein>
    <submittedName>
        <fullName evidence="1">Sugar ABC transporter substrate-binding protein</fullName>
    </submittedName>
</protein>
<reference evidence="1" key="1">
    <citation type="submission" date="2023-02" db="EMBL/GenBank/DDBJ databases">
        <title>Georgenia sp.10Sc9-8, isolated from a soil sample collected from the Taklamakan desert.</title>
        <authorList>
            <person name="Liu S."/>
        </authorList>
    </citation>
    <scope>NUCLEOTIDE SEQUENCE</scope>
    <source>
        <strain evidence="1">10Sc9-8</strain>
    </source>
</reference>
<evidence type="ECO:0000313" key="1">
    <source>
        <dbReference type="EMBL" id="MDD9205875.1"/>
    </source>
</evidence>
<gene>
    <name evidence="1" type="ORF">PU560_05250</name>
</gene>